<dbReference type="InterPro" id="IPR051310">
    <property type="entry name" value="MCP_chemotaxis"/>
</dbReference>
<gene>
    <name evidence="13" type="primary">mcp40H-11</name>
    <name evidence="13" type="ORF">JCM14722_08100</name>
</gene>
<dbReference type="CDD" id="cd11386">
    <property type="entry name" value="MCP_signal"/>
    <property type="match status" value="1"/>
</dbReference>
<evidence type="ECO:0000313" key="13">
    <source>
        <dbReference type="EMBL" id="BDQ33268.1"/>
    </source>
</evidence>
<keyword evidence="4 10" id="KW-0812">Transmembrane</keyword>
<evidence type="ECO:0000256" key="4">
    <source>
        <dbReference type="ARBA" id="ARBA00022692"/>
    </source>
</evidence>
<dbReference type="PROSITE" id="PS50111">
    <property type="entry name" value="CHEMOTAXIS_TRANSDUC_2"/>
    <property type="match status" value="1"/>
</dbReference>
<comment type="similarity">
    <text evidence="7">Belongs to the methyl-accepting chemotaxis (MCP) protein family.</text>
</comment>
<dbReference type="Gene3D" id="1.10.287.950">
    <property type="entry name" value="Methyl-accepting chemotaxis protein"/>
    <property type="match status" value="1"/>
</dbReference>
<keyword evidence="5 10" id="KW-1133">Transmembrane helix</keyword>
<dbReference type="RefSeq" id="WP_264983322.1">
    <property type="nucleotide sequence ID" value="NZ_AP026708.1"/>
</dbReference>
<keyword evidence="8" id="KW-0807">Transducer</keyword>
<keyword evidence="2" id="KW-1003">Cell membrane</keyword>
<evidence type="ECO:0000256" key="10">
    <source>
        <dbReference type="SAM" id="Phobius"/>
    </source>
</evidence>
<dbReference type="InterPro" id="IPR004090">
    <property type="entry name" value="Chemotax_Me-accpt_rcpt"/>
</dbReference>
<dbReference type="SMART" id="SM00283">
    <property type="entry name" value="MA"/>
    <property type="match status" value="1"/>
</dbReference>
<name>A0ABM8APD6_9BACT</name>
<feature type="transmembrane region" description="Helical" evidence="10">
    <location>
        <begin position="196"/>
        <end position="215"/>
    </location>
</feature>
<evidence type="ECO:0000256" key="6">
    <source>
        <dbReference type="ARBA" id="ARBA00023136"/>
    </source>
</evidence>
<dbReference type="EMBL" id="AP026708">
    <property type="protein sequence ID" value="BDQ33268.1"/>
    <property type="molecule type" value="Genomic_DNA"/>
</dbReference>
<organism evidence="13 14">
    <name type="scientific">Pseudodesulfovibrio portus</name>
    <dbReference type="NCBI Taxonomy" id="231439"/>
    <lineage>
        <taxon>Bacteria</taxon>
        <taxon>Pseudomonadati</taxon>
        <taxon>Thermodesulfobacteriota</taxon>
        <taxon>Desulfovibrionia</taxon>
        <taxon>Desulfovibrionales</taxon>
        <taxon>Desulfovibrionaceae</taxon>
    </lineage>
</organism>
<dbReference type="InterPro" id="IPR004089">
    <property type="entry name" value="MCPsignal_dom"/>
</dbReference>
<evidence type="ECO:0000259" key="12">
    <source>
        <dbReference type="PROSITE" id="PS50885"/>
    </source>
</evidence>
<accession>A0ABM8APD6</accession>
<keyword evidence="3" id="KW-0145">Chemotaxis</keyword>
<dbReference type="PROSITE" id="PS50885">
    <property type="entry name" value="HAMP"/>
    <property type="match status" value="1"/>
</dbReference>
<dbReference type="InterPro" id="IPR003660">
    <property type="entry name" value="HAMP_dom"/>
</dbReference>
<evidence type="ECO:0000256" key="9">
    <source>
        <dbReference type="SAM" id="MobiDB-lite"/>
    </source>
</evidence>
<dbReference type="PRINTS" id="PR00260">
    <property type="entry name" value="CHEMTRNSDUCR"/>
</dbReference>
<dbReference type="CDD" id="cd06225">
    <property type="entry name" value="HAMP"/>
    <property type="match status" value="1"/>
</dbReference>
<evidence type="ECO:0000259" key="11">
    <source>
        <dbReference type="PROSITE" id="PS50111"/>
    </source>
</evidence>
<dbReference type="SMART" id="SM01049">
    <property type="entry name" value="Cache_2"/>
    <property type="match status" value="1"/>
</dbReference>
<dbReference type="Pfam" id="PF00672">
    <property type="entry name" value="HAMP"/>
    <property type="match status" value="1"/>
</dbReference>
<reference evidence="13" key="1">
    <citation type="submission" date="2022-08" db="EMBL/GenBank/DDBJ databases">
        <title>Genome Sequence of the sulphate-reducing bacterium, Pseudodesulfovibrio portus JCM14722.</title>
        <authorList>
            <person name="Kondo R."/>
            <person name="Kataoka T."/>
        </authorList>
    </citation>
    <scope>NUCLEOTIDE SEQUENCE</scope>
    <source>
        <strain evidence="13">JCM 14722</strain>
    </source>
</reference>
<feature type="domain" description="HAMP" evidence="12">
    <location>
        <begin position="216"/>
        <end position="268"/>
    </location>
</feature>
<feature type="compositionally biased region" description="Acidic residues" evidence="9">
    <location>
        <begin position="541"/>
        <end position="561"/>
    </location>
</feature>
<evidence type="ECO:0000256" key="3">
    <source>
        <dbReference type="ARBA" id="ARBA00022500"/>
    </source>
</evidence>
<dbReference type="PANTHER" id="PTHR43531">
    <property type="entry name" value="PROTEIN ICFG"/>
    <property type="match status" value="1"/>
</dbReference>
<dbReference type="Gene3D" id="3.30.450.20">
    <property type="entry name" value="PAS domain"/>
    <property type="match status" value="1"/>
</dbReference>
<evidence type="ECO:0000256" key="2">
    <source>
        <dbReference type="ARBA" id="ARBA00022475"/>
    </source>
</evidence>
<keyword evidence="6 10" id="KW-0472">Membrane</keyword>
<feature type="domain" description="Methyl-accepting transducer" evidence="11">
    <location>
        <begin position="273"/>
        <end position="488"/>
    </location>
</feature>
<sequence length="561" mass="59987">MGIRRFRDWGMISKILSLFLAAVVFVLAGLLGYFLPVVGSSLMQEKRIATQGVVDTAYSVIASYAEKAASGALTEAEAKKLAGEEVASLRYSGDEYFWINDLNSVVVVHGVKPDLNGKDMSDLKDENGVYIFKEFAAVGKTKGMGFVDYYWPKPGSEKAVPKVSYVRLFKPWGWVVGSGIYVDDVEAQVASLRWQILIPTVISMSILIALVVFVIRSMIKPVHEIVEASSRMAKGDLTMELTPRSKDEVGQLTGAIAHMIAELRRVVGNVSQASEQVAAGSEELSSSSVEMSQGATEQASAVEEVSAAMEEMTSSIGQNADNAQVTNEMTNQAAIDTEKGGQAVAKTVDAMKQIAEKISIIEEIARQTNLLALNAAIEAARAGEHGKGFAVVAAEVRKLAERSGSSAAEISELSTSSVRVAEEAGNLLAKIVPDIKKTADLVQEISAATNEQNQGSEEVSKAIHEMDKVIQQNAAASEEVASTAEELSAQAVQLQKAMQFFKVGSGNVHMDVPAKKRGSAKRAAPTVRQTPPKPLAQAPAADDEGVDIDLDGVDDGDFERF</sequence>
<dbReference type="SMART" id="SM00304">
    <property type="entry name" value="HAMP"/>
    <property type="match status" value="1"/>
</dbReference>
<dbReference type="Pfam" id="PF17200">
    <property type="entry name" value="sCache_2"/>
    <property type="match status" value="1"/>
</dbReference>
<evidence type="ECO:0000256" key="1">
    <source>
        <dbReference type="ARBA" id="ARBA00004651"/>
    </source>
</evidence>
<evidence type="ECO:0000313" key="14">
    <source>
        <dbReference type="Proteomes" id="UP001061361"/>
    </source>
</evidence>
<proteinExistence type="inferred from homology"/>
<evidence type="ECO:0000256" key="7">
    <source>
        <dbReference type="ARBA" id="ARBA00029447"/>
    </source>
</evidence>
<dbReference type="Pfam" id="PF00015">
    <property type="entry name" value="MCPsignal"/>
    <property type="match status" value="1"/>
</dbReference>
<dbReference type="Proteomes" id="UP001061361">
    <property type="component" value="Chromosome"/>
</dbReference>
<dbReference type="InterPro" id="IPR033480">
    <property type="entry name" value="sCache_2"/>
</dbReference>
<protein>
    <submittedName>
        <fullName evidence="13">Chemotaxis protein</fullName>
    </submittedName>
</protein>
<keyword evidence="14" id="KW-1185">Reference proteome</keyword>
<dbReference type="SUPFAM" id="SSF58104">
    <property type="entry name" value="Methyl-accepting chemotaxis protein (MCP) signaling domain"/>
    <property type="match status" value="1"/>
</dbReference>
<evidence type="ECO:0000256" key="8">
    <source>
        <dbReference type="PROSITE-ProRule" id="PRU00284"/>
    </source>
</evidence>
<feature type="region of interest" description="Disordered" evidence="9">
    <location>
        <begin position="511"/>
        <end position="561"/>
    </location>
</feature>
<comment type="subcellular location">
    <subcellularLocation>
        <location evidence="1">Cell membrane</location>
        <topology evidence="1">Multi-pass membrane protein</topology>
    </subcellularLocation>
</comment>
<evidence type="ECO:0000256" key="5">
    <source>
        <dbReference type="ARBA" id="ARBA00022989"/>
    </source>
</evidence>
<dbReference type="PANTHER" id="PTHR43531:SF11">
    <property type="entry name" value="METHYL-ACCEPTING CHEMOTAXIS PROTEIN 3"/>
    <property type="match status" value="1"/>
</dbReference>